<feature type="transmembrane region" description="Helical" evidence="1">
    <location>
        <begin position="7"/>
        <end position="25"/>
    </location>
</feature>
<keyword evidence="1" id="KW-0812">Transmembrane</keyword>
<evidence type="ECO:0000256" key="1">
    <source>
        <dbReference type="SAM" id="Phobius"/>
    </source>
</evidence>
<comment type="caution">
    <text evidence="2">The sequence shown here is derived from an EMBL/GenBank/DDBJ whole genome shotgun (WGS) entry which is preliminary data.</text>
</comment>
<reference evidence="2 3" key="1">
    <citation type="submission" date="2017-01" db="EMBL/GenBank/DDBJ databases">
        <title>Novel large sulfur bacteria in the metagenomes of groundwater-fed chemosynthetic microbial mats in the Lake Huron basin.</title>
        <authorList>
            <person name="Sharrar A.M."/>
            <person name="Flood B.E."/>
            <person name="Bailey J.V."/>
            <person name="Jones D.S."/>
            <person name="Biddanda B."/>
            <person name="Ruberg S.A."/>
            <person name="Marcus D.N."/>
            <person name="Dick G.J."/>
        </authorList>
    </citation>
    <scope>NUCLEOTIDE SEQUENCE [LARGE SCALE GENOMIC DNA]</scope>
    <source>
        <strain evidence="2">A8</strain>
    </source>
</reference>
<keyword evidence="1" id="KW-1133">Transmembrane helix</keyword>
<accession>A0A1Y1QGV8</accession>
<evidence type="ECO:0000313" key="3">
    <source>
        <dbReference type="Proteomes" id="UP000192491"/>
    </source>
</evidence>
<proteinExistence type="predicted"/>
<evidence type="ECO:0000313" key="2">
    <source>
        <dbReference type="EMBL" id="OQX04968.1"/>
    </source>
</evidence>
<dbReference type="EMBL" id="MTEJ01000312">
    <property type="protein sequence ID" value="OQX04968.1"/>
    <property type="molecule type" value="Genomic_DNA"/>
</dbReference>
<protein>
    <submittedName>
        <fullName evidence="2">Uncharacterized protein</fullName>
    </submittedName>
</protein>
<feature type="transmembrane region" description="Helical" evidence="1">
    <location>
        <begin position="31"/>
        <end position="49"/>
    </location>
</feature>
<keyword evidence="1" id="KW-0472">Membrane</keyword>
<dbReference type="Proteomes" id="UP000192491">
    <property type="component" value="Unassembled WGS sequence"/>
</dbReference>
<organism evidence="2 3">
    <name type="scientific">Thiothrix lacustris</name>
    <dbReference type="NCBI Taxonomy" id="525917"/>
    <lineage>
        <taxon>Bacteria</taxon>
        <taxon>Pseudomonadati</taxon>
        <taxon>Pseudomonadota</taxon>
        <taxon>Gammaproteobacteria</taxon>
        <taxon>Thiotrichales</taxon>
        <taxon>Thiotrichaceae</taxon>
        <taxon>Thiothrix</taxon>
    </lineage>
</organism>
<name>A0A1Y1QGV8_9GAMM</name>
<gene>
    <name evidence="2" type="ORF">BWK73_34860</name>
</gene>
<dbReference type="AlphaFoldDB" id="A0A1Y1QGV8"/>
<sequence length="88" mass="9536">MSGDLSYIYIFVSGVKGVSVTQWLINSMTDVLIAFGLATVLLLVGTVNYPELFPQRFFHYWAVATPAAATARAGTTVQQVSAVTQVQH</sequence>